<keyword evidence="3" id="KW-1185">Reference proteome</keyword>
<comment type="caution">
    <text evidence="2">The sequence shown here is derived from an EMBL/GenBank/DDBJ whole genome shotgun (WGS) entry which is preliminary data.</text>
</comment>
<feature type="compositionally biased region" description="Basic and acidic residues" evidence="1">
    <location>
        <begin position="132"/>
        <end position="142"/>
    </location>
</feature>
<accession>A0AA39PNV5</accession>
<feature type="compositionally biased region" description="Basic and acidic residues" evidence="1">
    <location>
        <begin position="155"/>
        <end position="167"/>
    </location>
</feature>
<evidence type="ECO:0000313" key="3">
    <source>
        <dbReference type="Proteomes" id="UP001175227"/>
    </source>
</evidence>
<gene>
    <name evidence="2" type="ORF">IW261DRAFT_1558038</name>
</gene>
<sequence length="199" mass="20646">MAETPHPSASTTTLQSTTTVTSTSPLNPPPGPKKDYAAAFGSLQSRYGTGGFVPNPKPTRSKPISAAPAIPEGTAAASSSTPDRGVDSGGVQSDQAGEGQKSKKKKKSVLSLFKLSYATMSNHSDSTTCLIPKEDASSIKGETKSTTLFSSLFKKSTESDTSKDNSKDTAPSLDKASDFKDQARQNGWAAPTATRPSLG</sequence>
<dbReference type="AlphaFoldDB" id="A0AA39PNV5"/>
<dbReference type="EMBL" id="JAUEPR010000003">
    <property type="protein sequence ID" value="KAK0487116.1"/>
    <property type="molecule type" value="Genomic_DNA"/>
</dbReference>
<feature type="region of interest" description="Disordered" evidence="1">
    <location>
        <begin position="153"/>
        <end position="199"/>
    </location>
</feature>
<feature type="region of interest" description="Disordered" evidence="1">
    <location>
        <begin position="123"/>
        <end position="142"/>
    </location>
</feature>
<protein>
    <submittedName>
        <fullName evidence="2">Uncharacterized protein</fullName>
    </submittedName>
</protein>
<dbReference type="Proteomes" id="UP001175227">
    <property type="component" value="Unassembled WGS sequence"/>
</dbReference>
<evidence type="ECO:0000313" key="2">
    <source>
        <dbReference type="EMBL" id="KAK0487116.1"/>
    </source>
</evidence>
<feature type="compositionally biased region" description="Low complexity" evidence="1">
    <location>
        <begin position="66"/>
        <end position="77"/>
    </location>
</feature>
<evidence type="ECO:0000256" key="1">
    <source>
        <dbReference type="SAM" id="MobiDB-lite"/>
    </source>
</evidence>
<organism evidence="2 3">
    <name type="scientific">Armillaria novae-zelandiae</name>
    <dbReference type="NCBI Taxonomy" id="153914"/>
    <lineage>
        <taxon>Eukaryota</taxon>
        <taxon>Fungi</taxon>
        <taxon>Dikarya</taxon>
        <taxon>Basidiomycota</taxon>
        <taxon>Agaricomycotina</taxon>
        <taxon>Agaricomycetes</taxon>
        <taxon>Agaricomycetidae</taxon>
        <taxon>Agaricales</taxon>
        <taxon>Marasmiineae</taxon>
        <taxon>Physalacriaceae</taxon>
        <taxon>Armillaria</taxon>
    </lineage>
</organism>
<name>A0AA39PNV5_9AGAR</name>
<reference evidence="2" key="1">
    <citation type="submission" date="2023-06" db="EMBL/GenBank/DDBJ databases">
        <authorList>
            <consortium name="Lawrence Berkeley National Laboratory"/>
            <person name="Ahrendt S."/>
            <person name="Sahu N."/>
            <person name="Indic B."/>
            <person name="Wong-Bajracharya J."/>
            <person name="Merenyi Z."/>
            <person name="Ke H.-M."/>
            <person name="Monk M."/>
            <person name="Kocsube S."/>
            <person name="Drula E."/>
            <person name="Lipzen A."/>
            <person name="Balint B."/>
            <person name="Henrissat B."/>
            <person name="Andreopoulos B."/>
            <person name="Martin F.M."/>
            <person name="Harder C.B."/>
            <person name="Rigling D."/>
            <person name="Ford K.L."/>
            <person name="Foster G.D."/>
            <person name="Pangilinan J."/>
            <person name="Papanicolaou A."/>
            <person name="Barry K."/>
            <person name="LaButti K."/>
            <person name="Viragh M."/>
            <person name="Koriabine M."/>
            <person name="Yan M."/>
            <person name="Riley R."/>
            <person name="Champramary S."/>
            <person name="Plett K.L."/>
            <person name="Tsai I.J."/>
            <person name="Slot J."/>
            <person name="Sipos G."/>
            <person name="Plett J."/>
            <person name="Nagy L.G."/>
            <person name="Grigoriev I.V."/>
        </authorList>
    </citation>
    <scope>NUCLEOTIDE SEQUENCE</scope>
    <source>
        <strain evidence="2">ICMP 16352</strain>
    </source>
</reference>
<feature type="region of interest" description="Disordered" evidence="1">
    <location>
        <begin position="1"/>
        <end position="107"/>
    </location>
</feature>
<feature type="compositionally biased region" description="Low complexity" evidence="1">
    <location>
        <begin position="7"/>
        <end position="25"/>
    </location>
</feature>
<proteinExistence type="predicted"/>